<dbReference type="InterPro" id="IPR050812">
    <property type="entry name" value="Preph/Arog_dehydrog"/>
</dbReference>
<dbReference type="STRING" id="206506.AAV32_00265"/>
<keyword evidence="5" id="KW-1185">Reference proteome</keyword>
<dbReference type="GO" id="GO:0008977">
    <property type="term" value="F:prephenate dehydrogenase (NAD+) activity"/>
    <property type="evidence" value="ECO:0007669"/>
    <property type="project" value="InterPro"/>
</dbReference>
<dbReference type="InterPro" id="IPR046825">
    <property type="entry name" value="PDH_C"/>
</dbReference>
<dbReference type="GO" id="GO:0006571">
    <property type="term" value="P:tyrosine biosynthetic process"/>
    <property type="evidence" value="ECO:0007669"/>
    <property type="project" value="InterPro"/>
</dbReference>
<dbReference type="InterPro" id="IPR003099">
    <property type="entry name" value="Prephen_DH"/>
</dbReference>
<name>A0A171KWX3_9BURK</name>
<dbReference type="Pfam" id="PF02153">
    <property type="entry name" value="PDH_N"/>
    <property type="match status" value="1"/>
</dbReference>
<dbReference type="GO" id="GO:0070403">
    <property type="term" value="F:NAD+ binding"/>
    <property type="evidence" value="ECO:0007669"/>
    <property type="project" value="InterPro"/>
</dbReference>
<dbReference type="InterPro" id="IPR008927">
    <property type="entry name" value="6-PGluconate_DH-like_C_sf"/>
</dbReference>
<dbReference type="GO" id="GO:0004665">
    <property type="term" value="F:prephenate dehydrogenase (NADP+) activity"/>
    <property type="evidence" value="ECO:0007669"/>
    <property type="project" value="InterPro"/>
</dbReference>
<dbReference type="OrthoDB" id="9809920at2"/>
<dbReference type="AlphaFoldDB" id="A0A171KWX3"/>
<proteinExistence type="predicted"/>
<dbReference type="SUPFAM" id="SSF51735">
    <property type="entry name" value="NAD(P)-binding Rossmann-fold domains"/>
    <property type="match status" value="1"/>
</dbReference>
<dbReference type="RefSeq" id="WP_068367635.1">
    <property type="nucleotide sequence ID" value="NZ_CP033936.1"/>
</dbReference>
<evidence type="ECO:0000313" key="5">
    <source>
        <dbReference type="Proteomes" id="UP000078084"/>
    </source>
</evidence>
<dbReference type="InterPro" id="IPR046826">
    <property type="entry name" value="PDH_N"/>
</dbReference>
<accession>A0A171KWX3</accession>
<evidence type="ECO:0000259" key="3">
    <source>
        <dbReference type="PROSITE" id="PS51176"/>
    </source>
</evidence>
<protein>
    <submittedName>
        <fullName evidence="4">Prephenate dehydrogenase</fullName>
    </submittedName>
</protein>
<gene>
    <name evidence="4" type="ORF">AAV32_00265</name>
</gene>
<dbReference type="PATRIC" id="fig|206506.3.peg.79"/>
<organism evidence="4 5">
    <name type="scientific">Kerstersia gyiorum</name>
    <dbReference type="NCBI Taxonomy" id="206506"/>
    <lineage>
        <taxon>Bacteria</taxon>
        <taxon>Pseudomonadati</taxon>
        <taxon>Pseudomonadota</taxon>
        <taxon>Betaproteobacteria</taxon>
        <taxon>Burkholderiales</taxon>
        <taxon>Alcaligenaceae</taxon>
        <taxon>Kerstersia</taxon>
    </lineage>
</organism>
<comment type="caution">
    <text evidence="4">The sequence shown here is derived from an EMBL/GenBank/DDBJ whole genome shotgun (WGS) entry which is preliminary data.</text>
</comment>
<dbReference type="EMBL" id="LBNE01000001">
    <property type="protein sequence ID" value="KKO73390.1"/>
    <property type="molecule type" value="Genomic_DNA"/>
</dbReference>
<dbReference type="SUPFAM" id="SSF48179">
    <property type="entry name" value="6-phosphogluconate dehydrogenase C-terminal domain-like"/>
    <property type="match status" value="1"/>
</dbReference>
<dbReference type="Gene3D" id="1.10.3660.10">
    <property type="entry name" value="6-phosphogluconate dehydrogenase C-terminal like domain"/>
    <property type="match status" value="1"/>
</dbReference>
<dbReference type="PROSITE" id="PS51176">
    <property type="entry name" value="PDH_ADH"/>
    <property type="match status" value="1"/>
</dbReference>
<sequence>MNSPLAADGNGTGVCQTLAVVGVGLIGGSFAAGLRAAGRVGRVLGVGRQRKSLDEALDLGLIDAVASPEQAAREADIILLATPVSAMGAILGGMKDALSSRAVLTDAGSTKADVIEQARLALGDKVAQFVPGHPIAGSHATGPQAADADLYRGRNVILTPLPENDPQAVAHVASLWRACGARTRLMTPDRHDGVFAAVSHLPHWLAAAYVHYLETGEDADLRFELAGSGFRDFTRIAAGSPEMWRDVFISNKTAMQAELRALRRTLDRLEAALDRTDGDALQQWLDEAAQARRAWQPGGKRSD</sequence>
<dbReference type="Gene3D" id="3.40.50.720">
    <property type="entry name" value="NAD(P)-binding Rossmann-like Domain"/>
    <property type="match status" value="1"/>
</dbReference>
<dbReference type="InterPro" id="IPR036291">
    <property type="entry name" value="NAD(P)-bd_dom_sf"/>
</dbReference>
<reference evidence="4 5" key="1">
    <citation type="submission" date="2015-04" db="EMBL/GenBank/DDBJ databases">
        <title>Genome sequence of Kerstersia gyiorum CG1.</title>
        <authorList>
            <person name="Greninger A.L."/>
            <person name="Kozyreva V."/>
            <person name="Chaturvedi V."/>
        </authorList>
    </citation>
    <scope>NUCLEOTIDE SEQUENCE [LARGE SCALE GENOMIC DNA]</scope>
    <source>
        <strain evidence="4 5">CG1</strain>
    </source>
</reference>
<evidence type="ECO:0000256" key="1">
    <source>
        <dbReference type="ARBA" id="ARBA00023002"/>
    </source>
</evidence>
<keyword evidence="2" id="KW-0175">Coiled coil</keyword>
<evidence type="ECO:0000313" key="4">
    <source>
        <dbReference type="EMBL" id="KKO73390.1"/>
    </source>
</evidence>
<dbReference type="PANTHER" id="PTHR21363">
    <property type="entry name" value="PREPHENATE DEHYDROGENASE"/>
    <property type="match status" value="1"/>
</dbReference>
<evidence type="ECO:0000256" key="2">
    <source>
        <dbReference type="SAM" id="Coils"/>
    </source>
</evidence>
<feature type="domain" description="Prephenate/arogenate dehydrogenase" evidence="3">
    <location>
        <begin position="16"/>
        <end position="303"/>
    </location>
</feature>
<dbReference type="PANTHER" id="PTHR21363:SF0">
    <property type="entry name" value="PREPHENATE DEHYDROGENASE [NADP(+)]"/>
    <property type="match status" value="1"/>
</dbReference>
<feature type="coiled-coil region" evidence="2">
    <location>
        <begin position="252"/>
        <end position="279"/>
    </location>
</feature>
<keyword evidence="1" id="KW-0560">Oxidoreductase</keyword>
<dbReference type="FunFam" id="3.40.50.720:FF:000208">
    <property type="entry name" value="Prephenate dehydrogenase"/>
    <property type="match status" value="1"/>
</dbReference>
<dbReference type="Pfam" id="PF20463">
    <property type="entry name" value="PDH_C"/>
    <property type="match status" value="1"/>
</dbReference>
<dbReference type="Proteomes" id="UP000078084">
    <property type="component" value="Unassembled WGS sequence"/>
</dbReference>